<comment type="caution">
    <text evidence="8">The sequence shown here is derived from an EMBL/GenBank/DDBJ whole genome shotgun (WGS) entry which is preliminary data.</text>
</comment>
<keyword evidence="6" id="KW-0539">Nucleus</keyword>
<feature type="region of interest" description="Disordered" evidence="7">
    <location>
        <begin position="1"/>
        <end position="35"/>
    </location>
</feature>
<evidence type="ECO:0000256" key="2">
    <source>
        <dbReference type="ARBA" id="ARBA00022833"/>
    </source>
</evidence>
<accession>A0ABR4F978</accession>
<dbReference type="Proteomes" id="UP001600888">
    <property type="component" value="Unassembled WGS sequence"/>
</dbReference>
<proteinExistence type="predicted"/>
<feature type="region of interest" description="Disordered" evidence="7">
    <location>
        <begin position="48"/>
        <end position="67"/>
    </location>
</feature>
<evidence type="ECO:0000256" key="6">
    <source>
        <dbReference type="ARBA" id="ARBA00023242"/>
    </source>
</evidence>
<evidence type="ECO:0000313" key="8">
    <source>
        <dbReference type="EMBL" id="KAL2291247.1"/>
    </source>
</evidence>
<evidence type="ECO:0000313" key="9">
    <source>
        <dbReference type="Proteomes" id="UP001600888"/>
    </source>
</evidence>
<evidence type="ECO:0000256" key="5">
    <source>
        <dbReference type="ARBA" id="ARBA00023163"/>
    </source>
</evidence>
<evidence type="ECO:0000256" key="3">
    <source>
        <dbReference type="ARBA" id="ARBA00023015"/>
    </source>
</evidence>
<name>A0ABR4F978_9PEZI</name>
<protein>
    <recommendedName>
        <fullName evidence="10">Zn(II)2Cys6 transcription factor</fullName>
    </recommendedName>
</protein>
<keyword evidence="4" id="KW-0238">DNA-binding</keyword>
<organism evidence="8 9">
    <name type="scientific">Diaporthe vaccinii</name>
    <dbReference type="NCBI Taxonomy" id="105482"/>
    <lineage>
        <taxon>Eukaryota</taxon>
        <taxon>Fungi</taxon>
        <taxon>Dikarya</taxon>
        <taxon>Ascomycota</taxon>
        <taxon>Pezizomycotina</taxon>
        <taxon>Sordariomycetes</taxon>
        <taxon>Sordariomycetidae</taxon>
        <taxon>Diaporthales</taxon>
        <taxon>Diaporthaceae</taxon>
        <taxon>Diaporthe</taxon>
        <taxon>Diaporthe eres species complex</taxon>
    </lineage>
</organism>
<gene>
    <name evidence="8" type="ORF">FJTKL_13882</name>
</gene>
<keyword evidence="9" id="KW-1185">Reference proteome</keyword>
<dbReference type="CDD" id="cd12148">
    <property type="entry name" value="fungal_TF_MHR"/>
    <property type="match status" value="1"/>
</dbReference>
<dbReference type="PANTHER" id="PTHR37534">
    <property type="entry name" value="TRANSCRIPTIONAL ACTIVATOR PROTEIN UGA3"/>
    <property type="match status" value="1"/>
</dbReference>
<evidence type="ECO:0000256" key="7">
    <source>
        <dbReference type="SAM" id="MobiDB-lite"/>
    </source>
</evidence>
<sequence>MSRPEPLPQPRASPLISRSVPAPTPRTKSFSLPNALSRVGTPVAKGTWILGRGSDSGEDNGDAATPSESSRFLVAGIDILANPHLPVVPESPLKDRREAVLFMHYVHTLSLWIDTCDKKAHFGTEVPKRALRIPLLAYGILAFACQHLELTTNSQDTESAGYYNQALRLLIPELDRSADHFDENVLCGIVLLRLYEERSGRPSGKDITEGLVSEELDMGTHLLGSSRVLKNFTSSGSSGLAEACFWVVMRQDMFISLTRSQPPSAPLENIMGSRAFTEWDPESIANRMVYLCSKILSYALDPVKNTHTTWWDQMDAEVDAWNKSKPWHFQALWLEEKSQSTTAATAFPTVRLVRHGYVAGYQHYHMAKMLLAIFDPRLCSNGFDTFRQRQRADRIALAHLRTLIGISISNPEVVNSRFTATHCIQACGSCLRDPREREEVVTFLEDMEQLSGWRCKYMIKKLREEWSQDYISH</sequence>
<keyword evidence="2" id="KW-0862">Zinc</keyword>
<dbReference type="PANTHER" id="PTHR37534:SF25">
    <property type="entry name" value="ZN(II)2CYS6 TRANSCRIPTION FACTOR (EUROFUNG)"/>
    <property type="match status" value="1"/>
</dbReference>
<keyword evidence="3" id="KW-0805">Transcription regulation</keyword>
<dbReference type="InterPro" id="IPR021858">
    <property type="entry name" value="Fun_TF"/>
</dbReference>
<reference evidence="8 9" key="1">
    <citation type="submission" date="2024-03" db="EMBL/GenBank/DDBJ databases">
        <title>A high-quality draft genome sequence of Diaporthe vaccinii, a causative agent of upright dieback and viscid rot disease in cranberry plants.</title>
        <authorList>
            <person name="Sarrasin M."/>
            <person name="Lang B.F."/>
            <person name="Burger G."/>
        </authorList>
    </citation>
    <scope>NUCLEOTIDE SEQUENCE [LARGE SCALE GENOMIC DNA]</scope>
    <source>
        <strain evidence="8 9">IS7</strain>
    </source>
</reference>
<evidence type="ECO:0008006" key="10">
    <source>
        <dbReference type="Google" id="ProtNLM"/>
    </source>
</evidence>
<evidence type="ECO:0000256" key="4">
    <source>
        <dbReference type="ARBA" id="ARBA00023125"/>
    </source>
</evidence>
<evidence type="ECO:0000256" key="1">
    <source>
        <dbReference type="ARBA" id="ARBA00004123"/>
    </source>
</evidence>
<dbReference type="EMBL" id="JBAWTH010000007">
    <property type="protein sequence ID" value="KAL2291247.1"/>
    <property type="molecule type" value="Genomic_DNA"/>
</dbReference>
<feature type="compositionally biased region" description="Pro residues" evidence="7">
    <location>
        <begin position="1"/>
        <end position="11"/>
    </location>
</feature>
<keyword evidence="5" id="KW-0804">Transcription</keyword>
<comment type="subcellular location">
    <subcellularLocation>
        <location evidence="1">Nucleus</location>
    </subcellularLocation>
</comment>
<dbReference type="Pfam" id="PF11951">
    <property type="entry name" value="Fungal_trans_2"/>
    <property type="match status" value="1"/>
</dbReference>